<dbReference type="EMBL" id="HBUE01072955">
    <property type="protein sequence ID" value="CAG6473534.1"/>
    <property type="molecule type" value="Transcribed_RNA"/>
</dbReference>
<sequence length="181" mass="19231">MPFSVTSHPRIVSISVSSCKLSVQTLYLLGTLLERPLPPPPRLLPCLGGGIFSSGGFIRNLRSLFVRIRLPNAPPASRSLSSSSSELGTSSSSFRSSWSERIMSIWLRAWLTLAPPANSVRGIVASSGRCRGVYPSSLSSLTSPSSSSRSCGLWPGPSLIASCSMLVMVENWSGPGTHTLP</sequence>
<dbReference type="AlphaFoldDB" id="A0A8D8FKK6"/>
<organism evidence="2">
    <name type="scientific">Culex pipiens</name>
    <name type="common">House mosquito</name>
    <dbReference type="NCBI Taxonomy" id="7175"/>
    <lineage>
        <taxon>Eukaryota</taxon>
        <taxon>Metazoa</taxon>
        <taxon>Ecdysozoa</taxon>
        <taxon>Arthropoda</taxon>
        <taxon>Hexapoda</taxon>
        <taxon>Insecta</taxon>
        <taxon>Pterygota</taxon>
        <taxon>Neoptera</taxon>
        <taxon>Endopterygota</taxon>
        <taxon>Diptera</taxon>
        <taxon>Nematocera</taxon>
        <taxon>Culicoidea</taxon>
        <taxon>Culicidae</taxon>
        <taxon>Culicinae</taxon>
        <taxon>Culicini</taxon>
        <taxon>Culex</taxon>
        <taxon>Culex</taxon>
    </lineage>
</organism>
<evidence type="ECO:0000256" key="1">
    <source>
        <dbReference type="SAM" id="MobiDB-lite"/>
    </source>
</evidence>
<accession>A0A8D8FKK6</accession>
<protein>
    <submittedName>
        <fullName evidence="2">(northern house mosquito) hypothetical protein</fullName>
    </submittedName>
</protein>
<feature type="compositionally biased region" description="Low complexity" evidence="1">
    <location>
        <begin position="77"/>
        <end position="93"/>
    </location>
</feature>
<name>A0A8D8FKK6_CULPI</name>
<proteinExistence type="predicted"/>
<evidence type="ECO:0000313" key="2">
    <source>
        <dbReference type="EMBL" id="CAG6473534.1"/>
    </source>
</evidence>
<reference evidence="2" key="1">
    <citation type="submission" date="2021-05" db="EMBL/GenBank/DDBJ databases">
        <authorList>
            <person name="Alioto T."/>
            <person name="Alioto T."/>
            <person name="Gomez Garrido J."/>
        </authorList>
    </citation>
    <scope>NUCLEOTIDE SEQUENCE</scope>
</reference>
<feature type="region of interest" description="Disordered" evidence="1">
    <location>
        <begin position="74"/>
        <end position="93"/>
    </location>
</feature>